<dbReference type="GO" id="GO:0042578">
    <property type="term" value="F:phosphoric ester hydrolase activity"/>
    <property type="evidence" value="ECO:0007669"/>
    <property type="project" value="TreeGrafter"/>
</dbReference>
<dbReference type="RefSeq" id="WP_170087403.1">
    <property type="nucleotide sequence ID" value="NZ_JABAFG010000006.1"/>
</dbReference>
<dbReference type="AlphaFoldDB" id="A0A848BY99"/>
<dbReference type="PANTHER" id="PTHR36928">
    <property type="entry name" value="PHOSPHATASE YCDX-RELATED"/>
    <property type="match status" value="1"/>
</dbReference>
<dbReference type="SUPFAM" id="SSF89550">
    <property type="entry name" value="PHP domain-like"/>
    <property type="match status" value="1"/>
</dbReference>
<dbReference type="GO" id="GO:0005829">
    <property type="term" value="C:cytosol"/>
    <property type="evidence" value="ECO:0007669"/>
    <property type="project" value="TreeGrafter"/>
</dbReference>
<evidence type="ECO:0000313" key="3">
    <source>
        <dbReference type="Proteomes" id="UP000591071"/>
    </source>
</evidence>
<dbReference type="GO" id="GO:0008270">
    <property type="term" value="F:zinc ion binding"/>
    <property type="evidence" value="ECO:0007669"/>
    <property type="project" value="TreeGrafter"/>
</dbReference>
<dbReference type="PANTHER" id="PTHR36928:SF1">
    <property type="entry name" value="PHOSPHATASE YCDX-RELATED"/>
    <property type="match status" value="1"/>
</dbReference>
<dbReference type="Proteomes" id="UP000591071">
    <property type="component" value="Unassembled WGS sequence"/>
</dbReference>
<sequence>MNYLFDLHTHTLASGHAYGSFTDNIAAARKRSLWGLGVSEHSSSMPGAPQPIFFTNFKVIPDIIDGLHVFTGMELNIIDYDGRVDMEERILQKVDYVIASLHKDCIQSGSVEENTSALIQAMKNPYVKILGHPDDDRFPVDYERLVEAASHEHIAMEINNSSASPRNGRTGAEKNIPALLKYCQQYQVPVIAGSDAHIWLDVGDLQRSDAFLQDACFPESLVLNATKEGLLYVLNDTPRRKRLAASLSE</sequence>
<protein>
    <submittedName>
        <fullName evidence="2">Phosphatase</fullName>
    </submittedName>
</protein>
<evidence type="ECO:0000259" key="1">
    <source>
        <dbReference type="SMART" id="SM00481"/>
    </source>
</evidence>
<dbReference type="NCBIfam" id="NF006702">
    <property type="entry name" value="PRK09248.1"/>
    <property type="match status" value="1"/>
</dbReference>
<feature type="domain" description="Polymerase/histidinol phosphatase N-terminal" evidence="1">
    <location>
        <begin position="5"/>
        <end position="79"/>
    </location>
</feature>
<organism evidence="2 3">
    <name type="scientific">Megasphaera hexanoica</name>
    <dbReference type="NCBI Taxonomy" id="1675036"/>
    <lineage>
        <taxon>Bacteria</taxon>
        <taxon>Bacillati</taxon>
        <taxon>Bacillota</taxon>
        <taxon>Negativicutes</taxon>
        <taxon>Veillonellales</taxon>
        <taxon>Veillonellaceae</taxon>
        <taxon>Megasphaera</taxon>
    </lineage>
</organism>
<dbReference type="InterPro" id="IPR003141">
    <property type="entry name" value="Pol/His_phosphatase_N"/>
</dbReference>
<name>A0A848BY99_9FIRM</name>
<dbReference type="InterPro" id="IPR050243">
    <property type="entry name" value="PHP_phosphatase"/>
</dbReference>
<dbReference type="CDD" id="cd07437">
    <property type="entry name" value="PHP_HisPPase_Ycdx_like"/>
    <property type="match status" value="1"/>
</dbReference>
<dbReference type="SMART" id="SM00481">
    <property type="entry name" value="POLIIIAc"/>
    <property type="match status" value="1"/>
</dbReference>
<proteinExistence type="predicted"/>
<reference evidence="2 3" key="1">
    <citation type="submission" date="2020-04" db="EMBL/GenBank/DDBJ databases">
        <authorList>
            <person name="Hitch T.C.A."/>
            <person name="Wylensek D."/>
            <person name="Clavel T."/>
        </authorList>
    </citation>
    <scope>NUCLEOTIDE SEQUENCE [LARGE SCALE GENOMIC DNA]</scope>
    <source>
        <strain evidence="2 3">Oil-RF-744-FAT-WT-6-1</strain>
    </source>
</reference>
<accession>A0A848BY99</accession>
<gene>
    <name evidence="2" type="ORF">HF872_04880</name>
</gene>
<dbReference type="InterPro" id="IPR016195">
    <property type="entry name" value="Pol/histidinol_Pase-like"/>
</dbReference>
<evidence type="ECO:0000313" key="2">
    <source>
        <dbReference type="EMBL" id="NME27959.1"/>
    </source>
</evidence>
<dbReference type="EMBL" id="JABAFG010000006">
    <property type="protein sequence ID" value="NME27959.1"/>
    <property type="molecule type" value="Genomic_DNA"/>
</dbReference>
<comment type="caution">
    <text evidence="2">The sequence shown here is derived from an EMBL/GenBank/DDBJ whole genome shotgun (WGS) entry which is preliminary data.</text>
</comment>
<dbReference type="Gene3D" id="3.20.20.140">
    <property type="entry name" value="Metal-dependent hydrolases"/>
    <property type="match status" value="1"/>
</dbReference>